<dbReference type="Gene3D" id="3.90.76.10">
    <property type="entry name" value="Dipeptide-binding Protein, Domain 1"/>
    <property type="match status" value="1"/>
</dbReference>
<comment type="caution">
    <text evidence="7">The sequence shown here is derived from an EMBL/GenBank/DDBJ whole genome shotgun (WGS) entry which is preliminary data.</text>
</comment>
<reference evidence="7 8" key="1">
    <citation type="submission" date="2024-07" db="EMBL/GenBank/DDBJ databases">
        <title>Description of Labrys sedimenti sp. nov., isolated from a diclofenac-degrading enrichment culture.</title>
        <authorList>
            <person name="Tancsics A."/>
            <person name="Csepanyi A."/>
        </authorList>
    </citation>
    <scope>NUCLEOTIDE SEQUENCE [LARGE SCALE GENOMIC DNA]</scope>
    <source>
        <strain evidence="7 8">LMG 23578</strain>
    </source>
</reference>
<proteinExistence type="inferred from homology"/>
<gene>
    <name evidence="7" type="ORF">ABXS05_15110</name>
</gene>
<evidence type="ECO:0000259" key="6">
    <source>
        <dbReference type="Pfam" id="PF00496"/>
    </source>
</evidence>
<evidence type="ECO:0000256" key="2">
    <source>
        <dbReference type="ARBA" id="ARBA00005695"/>
    </source>
</evidence>
<organism evidence="7 8">
    <name type="scientific">Labrys neptuniae</name>
    <dbReference type="NCBI Taxonomy" id="376174"/>
    <lineage>
        <taxon>Bacteria</taxon>
        <taxon>Pseudomonadati</taxon>
        <taxon>Pseudomonadota</taxon>
        <taxon>Alphaproteobacteria</taxon>
        <taxon>Hyphomicrobiales</taxon>
        <taxon>Xanthobacteraceae</taxon>
        <taxon>Labrys</taxon>
    </lineage>
</organism>
<dbReference type="SUPFAM" id="SSF53850">
    <property type="entry name" value="Periplasmic binding protein-like II"/>
    <property type="match status" value="1"/>
</dbReference>
<evidence type="ECO:0000256" key="5">
    <source>
        <dbReference type="SAM" id="SignalP"/>
    </source>
</evidence>
<keyword evidence="3" id="KW-0813">Transport</keyword>
<evidence type="ECO:0000256" key="1">
    <source>
        <dbReference type="ARBA" id="ARBA00004418"/>
    </source>
</evidence>
<sequence>MTTKHRNERTRPHRSWKGLLRAGVTAAALVAGGLAAFGTPQAFAAGNTITFAVESDFSRLDPHASRTWNTFKVVRHLFETFVEEDLTKGPDIAPKIVPALAESWDVSPDGKSYTFHLRKGVQFHDGTPWNAQAAKFNLDRMTDKNFKYFQPVSPGLMGWMWQDLAGYEVVDDYTFKINLKQPNAEFLRRMAAGGSGAPRMISPTAVETYGNDKIEQHPIGTGPFKFVERVVGEKLVIARNDNYWDPARKPKADQIIFRGIPEVATRELALVGGEVDVIGTPSPDSLDFLKQQGIQIISGQSPMIYVLWLNHKDEHFKDVRVRKAACMAINRDDMAKYQRKGLARPAYGVLNPGGPGFDPGYKDCNYDPEGAKKLLAEAGYPNGFTTRMDWTFGAGADVNTKGDAEWLQRDFEKVGIKASIEMFDNNTFWEMMSKGMREGTGLTSASWGESTFAWLDQMVATTALPPNCCNSGYYNNPKIDTLLSEARGSASAEAMDKKLHEVRDAIATDMAFTSYYTADSVYAARPEVKGFVLAPQHWFDLTGITKQ</sequence>
<dbReference type="InterPro" id="IPR039424">
    <property type="entry name" value="SBP_5"/>
</dbReference>
<protein>
    <submittedName>
        <fullName evidence="7">ABC transporter substrate-binding protein</fullName>
    </submittedName>
</protein>
<comment type="subcellular location">
    <subcellularLocation>
        <location evidence="1">Periplasm</location>
    </subcellularLocation>
</comment>
<dbReference type="Pfam" id="PF00496">
    <property type="entry name" value="SBP_bac_5"/>
    <property type="match status" value="1"/>
</dbReference>
<evidence type="ECO:0000313" key="7">
    <source>
        <dbReference type="EMBL" id="MEW9306880.1"/>
    </source>
</evidence>
<dbReference type="InterPro" id="IPR030678">
    <property type="entry name" value="Peptide/Ni-bd"/>
</dbReference>
<evidence type="ECO:0000313" key="8">
    <source>
        <dbReference type="Proteomes" id="UP001555786"/>
    </source>
</evidence>
<dbReference type="EMBL" id="JBFNQD010000004">
    <property type="protein sequence ID" value="MEW9306880.1"/>
    <property type="molecule type" value="Genomic_DNA"/>
</dbReference>
<feature type="signal peptide" evidence="5">
    <location>
        <begin position="1"/>
        <end position="44"/>
    </location>
</feature>
<feature type="domain" description="Solute-binding protein family 5" evidence="6">
    <location>
        <begin position="95"/>
        <end position="435"/>
    </location>
</feature>
<dbReference type="CDD" id="cd00995">
    <property type="entry name" value="PBP2_NikA_DppA_OppA_like"/>
    <property type="match status" value="1"/>
</dbReference>
<keyword evidence="8" id="KW-1185">Reference proteome</keyword>
<comment type="similarity">
    <text evidence="2">Belongs to the bacterial solute-binding protein 5 family.</text>
</comment>
<dbReference type="PANTHER" id="PTHR30290">
    <property type="entry name" value="PERIPLASMIC BINDING COMPONENT OF ABC TRANSPORTER"/>
    <property type="match status" value="1"/>
</dbReference>
<accession>A0ABV3PMM0</accession>
<feature type="chain" id="PRO_5046043519" evidence="5">
    <location>
        <begin position="45"/>
        <end position="547"/>
    </location>
</feature>
<dbReference type="PANTHER" id="PTHR30290:SF9">
    <property type="entry name" value="OLIGOPEPTIDE-BINDING PROTEIN APPA"/>
    <property type="match status" value="1"/>
</dbReference>
<dbReference type="RefSeq" id="WP_367624477.1">
    <property type="nucleotide sequence ID" value="NZ_JBFNQD010000004.1"/>
</dbReference>
<evidence type="ECO:0000256" key="4">
    <source>
        <dbReference type="ARBA" id="ARBA00022729"/>
    </source>
</evidence>
<keyword evidence="4 5" id="KW-0732">Signal</keyword>
<name>A0ABV3PMM0_9HYPH</name>
<dbReference type="Gene3D" id="3.40.190.10">
    <property type="entry name" value="Periplasmic binding protein-like II"/>
    <property type="match status" value="1"/>
</dbReference>
<dbReference type="Gene3D" id="3.10.105.10">
    <property type="entry name" value="Dipeptide-binding Protein, Domain 3"/>
    <property type="match status" value="1"/>
</dbReference>
<dbReference type="PIRSF" id="PIRSF002741">
    <property type="entry name" value="MppA"/>
    <property type="match status" value="1"/>
</dbReference>
<dbReference type="InterPro" id="IPR000914">
    <property type="entry name" value="SBP_5_dom"/>
</dbReference>
<dbReference type="Proteomes" id="UP001555786">
    <property type="component" value="Unassembled WGS sequence"/>
</dbReference>
<evidence type="ECO:0000256" key="3">
    <source>
        <dbReference type="ARBA" id="ARBA00022448"/>
    </source>
</evidence>